<keyword evidence="5" id="KW-0410">Iron transport</keyword>
<sequence>MEWATGTRLRAIAAAASVAFGTAAAGHAFAQTAPTVNAGASAPVSSAQNGAAASSTAGASSSASDSAATGTLPAINVNAGSEGDGTVGLVAKRSRSGTKTDTPITEIPQTINVVTAQQIEMTGATDVNAALRYVPGFSSYGSDNRSDWYAALRGFTPTAYVNGLQVPNTLNLSSWRVDPYMIDSISVLRGPTSVLYGAGDPGAIIDVQTKTADGERVREAGVQIGNYARKQFMIDVGDKLDPDGRYAYRFVGVARDGNAVTGPNNDQRVSLAPSFRWRPNADTSLTLSATYLQDWGDISSNFLPAQGTVLPNPNGQINQDIYEGDGSFNYYRKKQWSLGYQFEQKLTPAWTFRQNTRLMHLSLDNGSVWGAGFADDTLTDVNRWAGVFQMNYSRFDIDNNLEGRFATGPLQHTLLLGFQYNRQTATDSEWLAAAPTLNLYNPVYTPVTLSVFSDPDSTYRTNTYTTMNTFGLYAQDQIKWNRWTLTLGGREDWVNMRMDDRAGGTQSKADVTAFTGRVGLTYEGDYGLSPYVSYATSFNPLIGVSLYGGGLPQPTRGKQIEAGLRWQPPGKNMMLNAAIYQINQTNVLTPTPTDLDPAGTTQIQTGEVRSRGIELSATGKLTRNLSVIASYVYQDVKNVKANDDSLNNWPVDIPRPRQMASLWTDWTWHTGPLAGFGLGGGVRYQSASAGASDNSLSVSSVTLFDAGVHYDMRNWRFAVNGTNLFNRHYISGCQSASVCIFGTDRTVIATAKYNW</sequence>
<organism evidence="20 21">
    <name type="scientific">Burkholderia anthina</name>
    <dbReference type="NCBI Taxonomy" id="179879"/>
    <lineage>
        <taxon>Bacteria</taxon>
        <taxon>Pseudomonadati</taxon>
        <taxon>Pseudomonadota</taxon>
        <taxon>Betaproteobacteria</taxon>
        <taxon>Burkholderiales</taxon>
        <taxon>Burkholderiaceae</taxon>
        <taxon>Burkholderia</taxon>
        <taxon>Burkholderia cepacia complex</taxon>
    </lineage>
</organism>
<dbReference type="NCBIfam" id="TIGR01783">
    <property type="entry name" value="TonB-siderophor"/>
    <property type="match status" value="1"/>
</dbReference>
<evidence type="ECO:0000256" key="4">
    <source>
        <dbReference type="ARBA" id="ARBA00022452"/>
    </source>
</evidence>
<dbReference type="GeneID" id="56500059"/>
<evidence type="ECO:0000256" key="14">
    <source>
        <dbReference type="PROSITE-ProRule" id="PRU01360"/>
    </source>
</evidence>
<evidence type="ECO:0000256" key="8">
    <source>
        <dbReference type="ARBA" id="ARBA00023004"/>
    </source>
</evidence>
<dbReference type="GO" id="GO:0015344">
    <property type="term" value="F:siderophore uptake transmembrane transporter activity"/>
    <property type="evidence" value="ECO:0007669"/>
    <property type="project" value="TreeGrafter"/>
</dbReference>
<gene>
    <name evidence="20" type="ORF">BAN20980_02024</name>
    <name evidence="19" type="ORF">JQK92_27665</name>
</gene>
<dbReference type="PROSITE" id="PS52016">
    <property type="entry name" value="TONB_DEPENDENT_REC_3"/>
    <property type="match status" value="1"/>
</dbReference>
<dbReference type="InterPro" id="IPR010105">
    <property type="entry name" value="TonB_sidphr_rcpt"/>
</dbReference>
<evidence type="ECO:0000313" key="21">
    <source>
        <dbReference type="Proteomes" id="UP000494201"/>
    </source>
</evidence>
<dbReference type="InterPro" id="IPR012910">
    <property type="entry name" value="Plug_dom"/>
</dbReference>
<dbReference type="RefSeq" id="WP_174925994.1">
    <property type="nucleotide sequence ID" value="NZ_CABVLY010000006.1"/>
</dbReference>
<keyword evidence="10 15" id="KW-0798">TonB box</keyword>
<keyword evidence="6 14" id="KW-0812">Transmembrane</keyword>
<evidence type="ECO:0000256" key="11">
    <source>
        <dbReference type="ARBA" id="ARBA00023136"/>
    </source>
</evidence>
<dbReference type="EMBL" id="CABVLY010000006">
    <property type="protein sequence ID" value="VVU49325.1"/>
    <property type="molecule type" value="Genomic_DNA"/>
</dbReference>
<evidence type="ECO:0000259" key="17">
    <source>
        <dbReference type="Pfam" id="PF00593"/>
    </source>
</evidence>
<evidence type="ECO:0000256" key="5">
    <source>
        <dbReference type="ARBA" id="ARBA00022496"/>
    </source>
</evidence>
<dbReference type="Pfam" id="PF00593">
    <property type="entry name" value="TonB_dep_Rec_b-barrel"/>
    <property type="match status" value="1"/>
</dbReference>
<feature type="chain" id="PRO_5026814030" evidence="16">
    <location>
        <begin position="31"/>
        <end position="755"/>
    </location>
</feature>
<evidence type="ECO:0000256" key="7">
    <source>
        <dbReference type="ARBA" id="ARBA00022729"/>
    </source>
</evidence>
<accession>A0A6P2G6W3</accession>
<dbReference type="GO" id="GO:0038023">
    <property type="term" value="F:signaling receptor activity"/>
    <property type="evidence" value="ECO:0007669"/>
    <property type="project" value="InterPro"/>
</dbReference>
<dbReference type="CDD" id="cd01347">
    <property type="entry name" value="ligand_gated_channel"/>
    <property type="match status" value="1"/>
</dbReference>
<keyword evidence="13 14" id="KW-0998">Cell outer membrane</keyword>
<evidence type="ECO:0000256" key="10">
    <source>
        <dbReference type="ARBA" id="ARBA00023077"/>
    </source>
</evidence>
<evidence type="ECO:0000256" key="13">
    <source>
        <dbReference type="ARBA" id="ARBA00023237"/>
    </source>
</evidence>
<dbReference type="InterPro" id="IPR036942">
    <property type="entry name" value="Beta-barrel_TonB_sf"/>
</dbReference>
<evidence type="ECO:0000256" key="2">
    <source>
        <dbReference type="ARBA" id="ARBA00009810"/>
    </source>
</evidence>
<dbReference type="GO" id="GO:0009279">
    <property type="term" value="C:cell outer membrane"/>
    <property type="evidence" value="ECO:0007669"/>
    <property type="project" value="UniProtKB-SubCell"/>
</dbReference>
<dbReference type="SUPFAM" id="SSF56935">
    <property type="entry name" value="Porins"/>
    <property type="match status" value="1"/>
</dbReference>
<evidence type="ECO:0000256" key="3">
    <source>
        <dbReference type="ARBA" id="ARBA00022448"/>
    </source>
</evidence>
<keyword evidence="11 14" id="KW-0472">Membrane</keyword>
<evidence type="ECO:0000256" key="15">
    <source>
        <dbReference type="RuleBase" id="RU003357"/>
    </source>
</evidence>
<feature type="domain" description="TonB-dependent receptor-like beta-barrel" evidence="17">
    <location>
        <begin position="277"/>
        <end position="724"/>
    </location>
</feature>
<keyword evidence="22" id="KW-1185">Reference proteome</keyword>
<comment type="subcellular location">
    <subcellularLocation>
        <location evidence="1 14">Cell outer membrane</location>
        <topology evidence="1 14">Multi-pass membrane protein</topology>
    </subcellularLocation>
</comment>
<keyword evidence="12 20" id="KW-0675">Receptor</keyword>
<dbReference type="AlphaFoldDB" id="A0A6P2G6W3"/>
<evidence type="ECO:0000313" key="22">
    <source>
        <dbReference type="Proteomes" id="UP000755577"/>
    </source>
</evidence>
<dbReference type="Proteomes" id="UP000755577">
    <property type="component" value="Unassembled WGS sequence"/>
</dbReference>
<keyword evidence="4 14" id="KW-1134">Transmembrane beta strand</keyword>
<evidence type="ECO:0000256" key="16">
    <source>
        <dbReference type="SAM" id="SignalP"/>
    </source>
</evidence>
<evidence type="ECO:0000256" key="12">
    <source>
        <dbReference type="ARBA" id="ARBA00023170"/>
    </source>
</evidence>
<protein>
    <submittedName>
        <fullName evidence="20">TonB-dependent receptor</fullName>
    </submittedName>
    <submittedName>
        <fullName evidence="19">TonB-dependent siderophore receptor</fullName>
    </submittedName>
</protein>
<evidence type="ECO:0000313" key="20">
    <source>
        <dbReference type="EMBL" id="VVU49325.1"/>
    </source>
</evidence>
<evidence type="ECO:0000259" key="18">
    <source>
        <dbReference type="Pfam" id="PF07715"/>
    </source>
</evidence>
<proteinExistence type="inferred from homology"/>
<feature type="domain" description="TonB-dependent receptor plug" evidence="18">
    <location>
        <begin position="105"/>
        <end position="203"/>
    </location>
</feature>
<dbReference type="Pfam" id="PF07715">
    <property type="entry name" value="Plug"/>
    <property type="match status" value="1"/>
</dbReference>
<keyword evidence="9" id="KW-0406">Ion transport</keyword>
<evidence type="ECO:0000256" key="9">
    <source>
        <dbReference type="ARBA" id="ARBA00023065"/>
    </source>
</evidence>
<keyword evidence="7 16" id="KW-0732">Signal</keyword>
<dbReference type="Proteomes" id="UP000494201">
    <property type="component" value="Unassembled WGS sequence"/>
</dbReference>
<comment type="similarity">
    <text evidence="2 14 15">Belongs to the TonB-dependent receptor family.</text>
</comment>
<dbReference type="Gene3D" id="2.40.170.20">
    <property type="entry name" value="TonB-dependent receptor, beta-barrel domain"/>
    <property type="match status" value="1"/>
</dbReference>
<evidence type="ECO:0000256" key="1">
    <source>
        <dbReference type="ARBA" id="ARBA00004571"/>
    </source>
</evidence>
<evidence type="ECO:0000256" key="6">
    <source>
        <dbReference type="ARBA" id="ARBA00022692"/>
    </source>
</evidence>
<dbReference type="InterPro" id="IPR000531">
    <property type="entry name" value="Beta-barrel_TonB"/>
</dbReference>
<name>A0A6P2G6W3_9BURK</name>
<feature type="signal peptide" evidence="16">
    <location>
        <begin position="1"/>
        <end position="30"/>
    </location>
</feature>
<keyword evidence="8" id="KW-0408">Iron</keyword>
<dbReference type="EMBL" id="JAFCIQ010000025">
    <property type="protein sequence ID" value="MBM2770193.1"/>
    <property type="molecule type" value="Genomic_DNA"/>
</dbReference>
<dbReference type="Gene3D" id="2.170.130.10">
    <property type="entry name" value="TonB-dependent receptor, plug domain"/>
    <property type="match status" value="1"/>
</dbReference>
<evidence type="ECO:0000313" key="19">
    <source>
        <dbReference type="EMBL" id="MBM2770193.1"/>
    </source>
</evidence>
<dbReference type="InterPro" id="IPR039426">
    <property type="entry name" value="TonB-dep_rcpt-like"/>
</dbReference>
<dbReference type="GO" id="GO:0015891">
    <property type="term" value="P:siderophore transport"/>
    <property type="evidence" value="ECO:0007669"/>
    <property type="project" value="InterPro"/>
</dbReference>
<dbReference type="PANTHER" id="PTHR32552:SF68">
    <property type="entry name" value="FERRICHROME OUTER MEMBRANE TRANSPORTER_PHAGE RECEPTOR"/>
    <property type="match status" value="1"/>
</dbReference>
<dbReference type="PANTHER" id="PTHR32552">
    <property type="entry name" value="FERRICHROME IRON RECEPTOR-RELATED"/>
    <property type="match status" value="1"/>
</dbReference>
<reference evidence="19 22" key="2">
    <citation type="submission" date="2021-02" db="EMBL/GenBank/DDBJ databases">
        <title>Draft genome of the type strains Burkholderia anthina DSM16086.</title>
        <authorList>
            <person name="Hertel R."/>
            <person name="Meissner J."/>
            <person name="Poehlein A."/>
            <person name="Daniel R."/>
            <person name="Commichau F.M."/>
        </authorList>
    </citation>
    <scope>NUCLEOTIDE SEQUENCE [LARGE SCALE GENOMIC DNA]</scope>
    <source>
        <strain evidence="19 22">DSM 16086</strain>
    </source>
</reference>
<keyword evidence="3 14" id="KW-0813">Transport</keyword>
<dbReference type="InterPro" id="IPR037066">
    <property type="entry name" value="Plug_dom_sf"/>
</dbReference>
<reference evidence="20 21" key="1">
    <citation type="submission" date="2019-09" db="EMBL/GenBank/DDBJ databases">
        <authorList>
            <person name="Depoorter E."/>
        </authorList>
    </citation>
    <scope>NUCLEOTIDE SEQUENCE [LARGE SCALE GENOMIC DNA]</scope>
    <source>
        <strain evidence="20">LMG 20980</strain>
    </source>
</reference>